<gene>
    <name evidence="2" type="ORF">OCBIM_22019363mg</name>
</gene>
<organism evidence="2">
    <name type="scientific">Octopus bimaculoides</name>
    <name type="common">California two-spotted octopus</name>
    <dbReference type="NCBI Taxonomy" id="37653"/>
    <lineage>
        <taxon>Eukaryota</taxon>
        <taxon>Metazoa</taxon>
        <taxon>Spiralia</taxon>
        <taxon>Lophotrochozoa</taxon>
        <taxon>Mollusca</taxon>
        <taxon>Cephalopoda</taxon>
        <taxon>Coleoidea</taxon>
        <taxon>Octopodiformes</taxon>
        <taxon>Octopoda</taxon>
        <taxon>Incirrata</taxon>
        <taxon>Octopodidae</taxon>
        <taxon>Octopus</taxon>
    </lineage>
</organism>
<sequence>MSCHSKGKHKQRRKKIVDHTEEIRETERRKNKSKERSTENKRDKKPETNNVQEEERTDKDVKYKGVLIKYENCDQLERKVERLGEIIRVKMPEKCAEKCILI</sequence>
<evidence type="ECO:0000313" key="2">
    <source>
        <dbReference type="EMBL" id="KOF99148.1"/>
    </source>
</evidence>
<reference evidence="2" key="1">
    <citation type="submission" date="2015-07" db="EMBL/GenBank/DDBJ databases">
        <title>MeaNS - Measles Nucleotide Surveillance Program.</title>
        <authorList>
            <person name="Tran T."/>
            <person name="Druce J."/>
        </authorList>
    </citation>
    <scope>NUCLEOTIDE SEQUENCE</scope>
    <source>
        <strain evidence="2">UCB-OBI-ISO-001</strain>
        <tissue evidence="2">Gonad</tissue>
    </source>
</reference>
<proteinExistence type="predicted"/>
<feature type="compositionally biased region" description="Basic and acidic residues" evidence="1">
    <location>
        <begin position="17"/>
        <end position="57"/>
    </location>
</feature>
<evidence type="ECO:0000256" key="1">
    <source>
        <dbReference type="SAM" id="MobiDB-lite"/>
    </source>
</evidence>
<feature type="region of interest" description="Disordered" evidence="1">
    <location>
        <begin position="1"/>
        <end position="57"/>
    </location>
</feature>
<dbReference type="EMBL" id="KQ416009">
    <property type="protein sequence ID" value="KOF99148.1"/>
    <property type="molecule type" value="Genomic_DNA"/>
</dbReference>
<feature type="non-terminal residue" evidence="2">
    <location>
        <position position="102"/>
    </location>
</feature>
<name>A0A0L8ICC5_OCTBM</name>
<dbReference type="AlphaFoldDB" id="A0A0L8ICC5"/>
<feature type="compositionally biased region" description="Basic residues" evidence="1">
    <location>
        <begin position="1"/>
        <end position="16"/>
    </location>
</feature>
<accession>A0A0L8ICC5</accession>
<protein>
    <submittedName>
        <fullName evidence="2">Uncharacterized protein</fullName>
    </submittedName>
</protein>